<dbReference type="KEGG" id="amar:AMRN_0878"/>
<dbReference type="EC" id="5.1.3.14" evidence="3"/>
<evidence type="ECO:0000313" key="7">
    <source>
        <dbReference type="Proteomes" id="UP000264693"/>
    </source>
</evidence>
<dbReference type="FunFam" id="3.40.50.2000:FF:000043">
    <property type="entry name" value="UDP-N-acetylglucosamine 2-epimerase"/>
    <property type="match status" value="1"/>
</dbReference>
<dbReference type="SUPFAM" id="SSF53756">
    <property type="entry name" value="UDP-Glycosyltransferase/glycogen phosphorylase"/>
    <property type="match status" value="1"/>
</dbReference>
<dbReference type="EMBL" id="CP032101">
    <property type="protein sequence ID" value="AXX86630.1"/>
    <property type="molecule type" value="Genomic_DNA"/>
</dbReference>
<protein>
    <recommendedName>
        <fullName evidence="3">UDP-N-acetylglucosamine 2-epimerase (non-hydrolyzing)</fullName>
        <ecNumber evidence="3">5.1.3.14</ecNumber>
    </recommendedName>
</protein>
<evidence type="ECO:0000256" key="2">
    <source>
        <dbReference type="ARBA" id="ARBA00038209"/>
    </source>
</evidence>
<dbReference type="GO" id="GO:0008761">
    <property type="term" value="F:UDP-N-acetylglucosamine 2-epimerase activity"/>
    <property type="evidence" value="ECO:0007669"/>
    <property type="project" value="UniProtKB-EC"/>
</dbReference>
<dbReference type="PANTHER" id="PTHR43174:SF2">
    <property type="entry name" value="UDP-N-ACETYLGLUCOSAMINE 2-EPIMERASE"/>
    <property type="match status" value="1"/>
</dbReference>
<dbReference type="InterPro" id="IPR029767">
    <property type="entry name" value="WecB-like"/>
</dbReference>
<dbReference type="InterPro" id="IPR003331">
    <property type="entry name" value="UDP_GlcNAc_Epimerase_2_dom"/>
</dbReference>
<dbReference type="Proteomes" id="UP000264693">
    <property type="component" value="Chromosome"/>
</dbReference>
<sequence>MQKQSKIISEMKKVLLVFGTRPEAIKMAPLVKAFENESNIEVKVCVTAQHREMLDQVLELFDIKPDYDLNLMKPGQDLYDITSNVLLGLKGVLSEFKPDIMLVHGDTTTTSSASLAAFYQQIKVGHVEAGLRTGDIYSPWPEEANRQITGVLANYHFAPTSASKNNLLKENKDPKNIIVTGNTVIDALFLALEKIKNNSELKNKIHQSLITNHYSLQDNRKIILVTGHRRENHGEGFINICEALKTIAVNNPNIDIVYPVHLNPNVQKPVKEILSNTSNVYLINPLQYEQFIYMMDKSYFIITDSGGVQEEAPSLGKPVLVMRETTERPEAVEAETVKLVGTNKIIIIEEAQKLIDDKAEYEKMSKAHNPYGDGKACERIVEFIKGVEF</sequence>
<accession>A0A347TJ52</accession>
<proteinExistence type="inferred from homology"/>
<organism evidence="6 7">
    <name type="scientific">Malaciobacter marinus</name>
    <dbReference type="NCBI Taxonomy" id="505249"/>
    <lineage>
        <taxon>Bacteria</taxon>
        <taxon>Pseudomonadati</taxon>
        <taxon>Campylobacterota</taxon>
        <taxon>Epsilonproteobacteria</taxon>
        <taxon>Campylobacterales</taxon>
        <taxon>Arcobacteraceae</taxon>
        <taxon>Malaciobacter</taxon>
    </lineage>
</organism>
<dbReference type="NCBIfam" id="TIGR00236">
    <property type="entry name" value="wecB"/>
    <property type="match status" value="1"/>
</dbReference>
<reference evidence="6 7" key="1">
    <citation type="submission" date="2018-08" db="EMBL/GenBank/DDBJ databases">
        <title>Complete genome of the Arcobacter marinus type strain JCM 15502.</title>
        <authorList>
            <person name="Miller W.G."/>
            <person name="Yee E."/>
            <person name="Huynh S."/>
            <person name="Parker C.T."/>
        </authorList>
    </citation>
    <scope>NUCLEOTIDE SEQUENCE [LARGE SCALE GENOMIC DNA]</scope>
    <source>
        <strain evidence="6 7">JCM 15502</strain>
    </source>
</reference>
<evidence type="ECO:0000256" key="4">
    <source>
        <dbReference type="RuleBase" id="RU003513"/>
    </source>
</evidence>
<keyword evidence="1 4" id="KW-0413">Isomerase</keyword>
<gene>
    <name evidence="6" type="ORF">AMRN_0878</name>
</gene>
<name>A0A347TJ52_9BACT</name>
<evidence type="ECO:0000256" key="3">
    <source>
        <dbReference type="ARBA" id="ARBA00038858"/>
    </source>
</evidence>
<dbReference type="CDD" id="cd03786">
    <property type="entry name" value="GTB_UDP-GlcNAc_2-Epimerase"/>
    <property type="match status" value="1"/>
</dbReference>
<evidence type="ECO:0000259" key="5">
    <source>
        <dbReference type="Pfam" id="PF02350"/>
    </source>
</evidence>
<dbReference type="Pfam" id="PF02350">
    <property type="entry name" value="Epimerase_2"/>
    <property type="match status" value="1"/>
</dbReference>
<dbReference type="AlphaFoldDB" id="A0A347TJ52"/>
<evidence type="ECO:0000313" key="6">
    <source>
        <dbReference type="EMBL" id="AXX86630.1"/>
    </source>
</evidence>
<feature type="domain" description="UDP-N-acetylglucosamine 2-epimerase" evidence="5">
    <location>
        <begin position="32"/>
        <end position="385"/>
    </location>
</feature>
<dbReference type="PANTHER" id="PTHR43174">
    <property type="entry name" value="UDP-N-ACETYLGLUCOSAMINE 2-EPIMERASE"/>
    <property type="match status" value="1"/>
</dbReference>
<dbReference type="Gene3D" id="3.40.50.2000">
    <property type="entry name" value="Glycogen Phosphorylase B"/>
    <property type="match status" value="2"/>
</dbReference>
<evidence type="ECO:0000256" key="1">
    <source>
        <dbReference type="ARBA" id="ARBA00023235"/>
    </source>
</evidence>
<comment type="similarity">
    <text evidence="2 4">Belongs to the UDP-N-acetylglucosamine 2-epimerase family.</text>
</comment>